<reference evidence="1" key="1">
    <citation type="submission" date="2022-01" db="EMBL/GenBank/DDBJ databases">
        <title>Complete genome of Methanomicrobium antiquum DSM 21220.</title>
        <authorList>
            <person name="Chen S.-C."/>
            <person name="You Y.-T."/>
            <person name="Zhou Y.-Z."/>
            <person name="Lai M.-C."/>
        </authorList>
    </citation>
    <scope>NUCLEOTIDE SEQUENCE</scope>
    <source>
        <strain evidence="1">DSM 21220</strain>
    </source>
</reference>
<dbReference type="RefSeq" id="WP_278099283.1">
    <property type="nucleotide sequence ID" value="NZ_CP091092.1"/>
</dbReference>
<evidence type="ECO:0000313" key="1">
    <source>
        <dbReference type="EMBL" id="WFN36447.1"/>
    </source>
</evidence>
<accession>A0AAF0JLT6</accession>
<dbReference type="EMBL" id="CP091092">
    <property type="protein sequence ID" value="WFN36447.1"/>
    <property type="molecule type" value="Genomic_DNA"/>
</dbReference>
<gene>
    <name evidence="1" type="ORF">L1994_09910</name>
</gene>
<dbReference type="GeneID" id="79950714"/>
<protein>
    <submittedName>
        <fullName evidence="1">Uncharacterized protein</fullName>
    </submittedName>
</protein>
<proteinExistence type="predicted"/>
<sequence length="67" mass="7725">MKCRFFFKHENELCEFEFLKGTILSEILLLKDVIPDTVIILKDNISVPEDMEAEEADYVVLTTSSRG</sequence>
<evidence type="ECO:0000313" key="2">
    <source>
        <dbReference type="Proteomes" id="UP001218895"/>
    </source>
</evidence>
<organism evidence="1 2">
    <name type="scientific">Methanomicrobium antiquum</name>
    <dbReference type="NCBI Taxonomy" id="487686"/>
    <lineage>
        <taxon>Archaea</taxon>
        <taxon>Methanobacteriati</taxon>
        <taxon>Methanobacteriota</taxon>
        <taxon>Stenosarchaea group</taxon>
        <taxon>Methanomicrobia</taxon>
        <taxon>Methanomicrobiales</taxon>
        <taxon>Methanomicrobiaceae</taxon>
        <taxon>Methanomicrobium</taxon>
    </lineage>
</organism>
<dbReference type="Proteomes" id="UP001218895">
    <property type="component" value="Chromosome"/>
</dbReference>
<dbReference type="AlphaFoldDB" id="A0AAF0JLT6"/>
<keyword evidence="2" id="KW-1185">Reference proteome</keyword>
<dbReference type="KEGG" id="manq:L1994_09910"/>
<name>A0AAF0JLT6_9EURY</name>